<dbReference type="AlphaFoldDB" id="A0A0R3WTV2"/>
<evidence type="ECO:0000313" key="1">
    <source>
        <dbReference type="EMBL" id="VDM24360.1"/>
    </source>
</evidence>
<sequence>MRNGLIHDMCGGCLWKDTALAAMCVAAALANVRKYGFLNVGTSMVQDTVIQLQRFVSAMATYHENCYEVMKGATIFPLEMDLSRDAFAYKSEIINTGEIDDDEVISNDNDVDVEALADLVSAESNLVDVGLSEDVDKLLDLEDSAQMPKPRGEQKDVFDLISMD</sequence>
<dbReference type="WBParaSite" id="TTAC_0000419201-mRNA-1">
    <property type="protein sequence ID" value="TTAC_0000419201-mRNA-1"/>
    <property type="gene ID" value="TTAC_0000419201"/>
</dbReference>
<dbReference type="EMBL" id="UYWX01003839">
    <property type="protein sequence ID" value="VDM24360.1"/>
    <property type="molecule type" value="Genomic_DNA"/>
</dbReference>
<name>A0A0R3WTV2_HYDTA</name>
<reference evidence="3" key="1">
    <citation type="submission" date="2017-02" db="UniProtKB">
        <authorList>
            <consortium name="WormBaseParasite"/>
        </authorList>
    </citation>
    <scope>IDENTIFICATION</scope>
</reference>
<evidence type="ECO:0000313" key="2">
    <source>
        <dbReference type="Proteomes" id="UP000274429"/>
    </source>
</evidence>
<reference evidence="1 2" key="2">
    <citation type="submission" date="2018-11" db="EMBL/GenBank/DDBJ databases">
        <authorList>
            <consortium name="Pathogen Informatics"/>
        </authorList>
    </citation>
    <scope>NUCLEOTIDE SEQUENCE [LARGE SCALE GENOMIC DNA]</scope>
</reference>
<dbReference type="STRING" id="6205.A0A0R3WTV2"/>
<organism evidence="3">
    <name type="scientific">Hydatigena taeniaeformis</name>
    <name type="common">Feline tapeworm</name>
    <name type="synonym">Taenia taeniaeformis</name>
    <dbReference type="NCBI Taxonomy" id="6205"/>
    <lineage>
        <taxon>Eukaryota</taxon>
        <taxon>Metazoa</taxon>
        <taxon>Spiralia</taxon>
        <taxon>Lophotrochozoa</taxon>
        <taxon>Platyhelminthes</taxon>
        <taxon>Cestoda</taxon>
        <taxon>Eucestoda</taxon>
        <taxon>Cyclophyllidea</taxon>
        <taxon>Taeniidae</taxon>
        <taxon>Hydatigera</taxon>
    </lineage>
</organism>
<proteinExistence type="predicted"/>
<protein>
    <submittedName>
        <fullName evidence="3">Tubulin_C domain-containing protein</fullName>
    </submittedName>
</protein>
<evidence type="ECO:0000313" key="3">
    <source>
        <dbReference type="WBParaSite" id="TTAC_0000419201-mRNA-1"/>
    </source>
</evidence>
<keyword evidence="2" id="KW-1185">Reference proteome</keyword>
<dbReference type="Proteomes" id="UP000274429">
    <property type="component" value="Unassembled WGS sequence"/>
</dbReference>
<accession>A0A0R3WTV2</accession>
<gene>
    <name evidence="1" type="ORF">TTAC_LOCUS4175</name>
</gene>
<dbReference type="OrthoDB" id="6275133at2759"/>